<accession>A0A9D2G6W7</accession>
<dbReference type="GO" id="GO:0016746">
    <property type="term" value="F:acyltransferase activity"/>
    <property type="evidence" value="ECO:0007669"/>
    <property type="project" value="UniProtKB-KW"/>
</dbReference>
<dbReference type="AlphaFoldDB" id="A0A9D2G6W7"/>
<evidence type="ECO:0000313" key="3">
    <source>
        <dbReference type="EMBL" id="HIZ73377.1"/>
    </source>
</evidence>
<sequence>MVQALREIIELSEFDEASLKEALSSFRCVDPEEASAQDVMRFLSEDAVDMERKGTTRTYLILNDESWAEGEVRIDGYFSIALKVLFFSKDIDAGLLEETFGNPKQVNCPAYLIGQLARSETAEKGSGREYLKFALQYIAEASDIVGGRFVYLDCVPEKQRYYEKEGFRFLQNKHKSGLVQMYRVI</sequence>
<proteinExistence type="predicted"/>
<dbReference type="Gene3D" id="3.40.630.30">
    <property type="match status" value="1"/>
</dbReference>
<keyword evidence="1" id="KW-0808">Transferase</keyword>
<dbReference type="Proteomes" id="UP000824102">
    <property type="component" value="Unassembled WGS sequence"/>
</dbReference>
<evidence type="ECO:0000256" key="2">
    <source>
        <dbReference type="ARBA" id="ARBA00023315"/>
    </source>
</evidence>
<comment type="caution">
    <text evidence="3">The sequence shown here is derived from an EMBL/GenBank/DDBJ whole genome shotgun (WGS) entry which is preliminary data.</text>
</comment>
<name>A0A9D2G6W7_9FIRM</name>
<protein>
    <submittedName>
        <fullName evidence="3">Uncharacterized protein</fullName>
    </submittedName>
</protein>
<keyword evidence="2" id="KW-0012">Acyltransferase</keyword>
<evidence type="ECO:0000313" key="4">
    <source>
        <dbReference type="Proteomes" id="UP000824102"/>
    </source>
</evidence>
<reference evidence="3" key="2">
    <citation type="submission" date="2021-04" db="EMBL/GenBank/DDBJ databases">
        <authorList>
            <person name="Gilroy R."/>
        </authorList>
    </citation>
    <scope>NUCLEOTIDE SEQUENCE</scope>
    <source>
        <strain evidence="3">ChiW7-2402</strain>
    </source>
</reference>
<gene>
    <name evidence="3" type="ORF">H9964_07330</name>
</gene>
<dbReference type="PANTHER" id="PTHR36449:SF1">
    <property type="entry name" value="ACETYLTRANSFERASE"/>
    <property type="match status" value="1"/>
</dbReference>
<reference evidence="3" key="1">
    <citation type="journal article" date="2021" name="PeerJ">
        <title>Extensive microbial diversity within the chicken gut microbiome revealed by metagenomics and culture.</title>
        <authorList>
            <person name="Gilroy R."/>
            <person name="Ravi A."/>
            <person name="Getino M."/>
            <person name="Pursley I."/>
            <person name="Horton D.L."/>
            <person name="Alikhan N.F."/>
            <person name="Baker D."/>
            <person name="Gharbi K."/>
            <person name="Hall N."/>
            <person name="Watson M."/>
            <person name="Adriaenssens E.M."/>
            <person name="Foster-Nyarko E."/>
            <person name="Jarju S."/>
            <person name="Secka A."/>
            <person name="Antonio M."/>
            <person name="Oren A."/>
            <person name="Chaudhuri R.R."/>
            <person name="La Ragione R."/>
            <person name="Hildebrand F."/>
            <person name="Pallen M.J."/>
        </authorList>
    </citation>
    <scope>NUCLEOTIDE SEQUENCE</scope>
    <source>
        <strain evidence="3">ChiW7-2402</strain>
    </source>
</reference>
<organism evidence="3 4">
    <name type="scientific">Candidatus Gallimonas intestinavium</name>
    <dbReference type="NCBI Taxonomy" id="2838603"/>
    <lineage>
        <taxon>Bacteria</taxon>
        <taxon>Bacillati</taxon>
        <taxon>Bacillota</taxon>
        <taxon>Clostridia</taxon>
        <taxon>Candidatus Gallimonas</taxon>
    </lineage>
</organism>
<evidence type="ECO:0000256" key="1">
    <source>
        <dbReference type="ARBA" id="ARBA00022679"/>
    </source>
</evidence>
<dbReference type="EMBL" id="DXBB01000106">
    <property type="protein sequence ID" value="HIZ73377.1"/>
    <property type="molecule type" value="Genomic_DNA"/>
</dbReference>
<dbReference type="PANTHER" id="PTHR36449">
    <property type="entry name" value="ACETYLTRANSFERASE-RELATED"/>
    <property type="match status" value="1"/>
</dbReference>